<dbReference type="RefSeq" id="YP_010112180.1">
    <property type="nucleotide sequence ID" value="NC_055889.1"/>
</dbReference>
<organism evidence="1 2">
    <name type="scientific">uncultured phage cr53_1</name>
    <dbReference type="NCBI Taxonomy" id="2772080"/>
    <lineage>
        <taxon>Viruses</taxon>
        <taxon>Duplodnaviria</taxon>
        <taxon>Heunggongvirae</taxon>
        <taxon>Uroviricota</taxon>
        <taxon>Caudoviricetes</taxon>
        <taxon>Crassvirales</taxon>
        <taxon>Suoliviridae</taxon>
        <taxon>Loutivirinae</taxon>
        <taxon>Blohavirus</taxon>
        <taxon>Blohavirus americanus</taxon>
    </lineage>
</organism>
<dbReference type="KEGG" id="vg:65130645"/>
<dbReference type="Proteomes" id="UP000593713">
    <property type="component" value="Segment"/>
</dbReference>
<evidence type="ECO:0000313" key="1">
    <source>
        <dbReference type="EMBL" id="QOR56728.1"/>
    </source>
</evidence>
<sequence length="176" mass="20050">MKLFDLIGGKVKIHPDAIGIPCFRRVWDADKPDKEHATKVISYIVLMNKWDSPYVQSMDEDSRELKLKKEIFDDENYKLTAEELICEDGYKTLLNTRALQMLNNMRLKLDSVSKYYKESLDDTLDEKKIKDLLAGMTSVGGVLKSIDSLETMVKAEELAIGKVKGDAKVNPYELAK</sequence>
<accession>A0A7M1RR11</accession>
<reference evidence="1 2" key="1">
    <citation type="submission" date="2020-07" db="EMBL/GenBank/DDBJ databases">
        <title>Taxonomic proposal: Crassvirales, a new order of highly abundant and diverse bacterial viruses.</title>
        <authorList>
            <person name="Shkoporov A.N."/>
            <person name="Stockdale S.R."/>
            <person name="Guerin E."/>
            <person name="Ross R.P."/>
            <person name="Hill C."/>
        </authorList>
    </citation>
    <scope>NUCLEOTIDE SEQUENCE [LARGE SCALE GENOMIC DNA]</scope>
</reference>
<name>A0A7M1RR11_9CAUD</name>
<protein>
    <submittedName>
        <fullName evidence="1">Uncharacterized protein</fullName>
    </submittedName>
</protein>
<proteinExistence type="predicted"/>
<dbReference type="GeneID" id="65130645"/>
<dbReference type="EMBL" id="MT774396">
    <property type="protein sequence ID" value="QOR56728.1"/>
    <property type="molecule type" value="Genomic_DNA"/>
</dbReference>
<keyword evidence="2" id="KW-1185">Reference proteome</keyword>
<evidence type="ECO:0000313" key="2">
    <source>
        <dbReference type="Proteomes" id="UP000593713"/>
    </source>
</evidence>